<feature type="compositionally biased region" description="Polar residues" evidence="1">
    <location>
        <begin position="244"/>
        <end position="257"/>
    </location>
</feature>
<dbReference type="Pfam" id="PF05239">
    <property type="entry name" value="PRC"/>
    <property type="match status" value="1"/>
</dbReference>
<proteinExistence type="predicted"/>
<keyword evidence="5" id="KW-1185">Reference proteome</keyword>
<feature type="compositionally biased region" description="Polar residues" evidence="1">
    <location>
        <begin position="82"/>
        <end position="118"/>
    </location>
</feature>
<protein>
    <submittedName>
        <fullName evidence="4">PRC-barrel domain containing protein</fullName>
    </submittedName>
</protein>
<dbReference type="AlphaFoldDB" id="A0A858R532"/>
<dbReference type="Gene3D" id="2.30.30.240">
    <property type="entry name" value="PRC-barrel domain"/>
    <property type="match status" value="1"/>
</dbReference>
<feature type="signal peptide" evidence="2">
    <location>
        <begin position="1"/>
        <end position="22"/>
    </location>
</feature>
<evidence type="ECO:0000256" key="2">
    <source>
        <dbReference type="SAM" id="SignalP"/>
    </source>
</evidence>
<feature type="chain" id="PRO_5032975515" evidence="2">
    <location>
        <begin position="23"/>
        <end position="273"/>
    </location>
</feature>
<gene>
    <name evidence="4" type="ORF">HHL28_04700</name>
</gene>
<dbReference type="SUPFAM" id="SSF50346">
    <property type="entry name" value="PRC-barrel domain"/>
    <property type="match status" value="1"/>
</dbReference>
<keyword evidence="2" id="KW-0732">Signal</keyword>
<feature type="region of interest" description="Disordered" evidence="1">
    <location>
        <begin position="198"/>
        <end position="273"/>
    </location>
</feature>
<sequence>MRKDLIGATSALALLLSGAAYAQGSTGPGGSPAGTDSATGSPPASSSPAPVTPSDTNRDSSQSMDRGTSDTTSAGAPGSMAPESSGTNPAGTTAGMTGSDNMGSTGMGTTAFDRQSAQELMGKTVVGANGQELGEVSDVVLDPSTGQAKQLVISSGGFLGIGERTVAVDMTQAQIQPGQDKVQVSSLTQDQLQAMKEFEYDDNTVSLSRNTDGEGSQAGSNAASRSGSAPNTSGTVGSAGENMGGTSNPTGSLTNNPGTTGSAGGSGGGGGSR</sequence>
<reference evidence="4" key="1">
    <citation type="submission" date="2020-04" db="EMBL/GenBank/DDBJ databases">
        <title>A desert anoxygenic phototrophic bacterium fixes CO2 using RubisCO under aerobic conditions.</title>
        <authorList>
            <person name="Tang K."/>
        </authorList>
    </citation>
    <scope>NUCLEOTIDE SEQUENCE [LARGE SCALE GENOMIC DNA]</scope>
    <source>
        <strain evidence="4">MIMtkB3</strain>
    </source>
</reference>
<feature type="compositionally biased region" description="Polar residues" evidence="1">
    <location>
        <begin position="59"/>
        <end position="74"/>
    </location>
</feature>
<dbReference type="KEGG" id="acru:HHL28_04700"/>
<evidence type="ECO:0000259" key="3">
    <source>
        <dbReference type="Pfam" id="PF05239"/>
    </source>
</evidence>
<feature type="compositionally biased region" description="Low complexity" evidence="1">
    <location>
        <begin position="215"/>
        <end position="229"/>
    </location>
</feature>
<organism evidence="4 5">
    <name type="scientific">Aerophototrophica crusticola</name>
    <dbReference type="NCBI Taxonomy" id="1709002"/>
    <lineage>
        <taxon>Bacteria</taxon>
        <taxon>Pseudomonadati</taxon>
        <taxon>Pseudomonadota</taxon>
        <taxon>Alphaproteobacteria</taxon>
        <taxon>Rhodospirillales</taxon>
        <taxon>Rhodospirillaceae</taxon>
        <taxon>Aerophototrophica</taxon>
    </lineage>
</organism>
<feature type="compositionally biased region" description="Polar residues" evidence="1">
    <location>
        <begin position="203"/>
        <end position="214"/>
    </location>
</feature>
<dbReference type="PANTHER" id="PTHR36505:SF1">
    <property type="entry name" value="BLR1072 PROTEIN"/>
    <property type="match status" value="1"/>
</dbReference>
<feature type="compositionally biased region" description="Low complexity" evidence="1">
    <location>
        <begin position="33"/>
        <end position="55"/>
    </location>
</feature>
<feature type="compositionally biased region" description="Gly residues" evidence="1">
    <location>
        <begin position="261"/>
        <end position="273"/>
    </location>
</feature>
<evidence type="ECO:0000313" key="4">
    <source>
        <dbReference type="EMBL" id="QJE72487.1"/>
    </source>
</evidence>
<dbReference type="InterPro" id="IPR011033">
    <property type="entry name" value="PRC_barrel-like_sf"/>
</dbReference>
<dbReference type="EMBL" id="CP051775">
    <property type="protein sequence ID" value="QJE72487.1"/>
    <property type="molecule type" value="Genomic_DNA"/>
</dbReference>
<dbReference type="Proteomes" id="UP000501891">
    <property type="component" value="Chromosome"/>
</dbReference>
<dbReference type="PANTHER" id="PTHR36505">
    <property type="entry name" value="BLR1072 PROTEIN"/>
    <property type="match status" value="1"/>
</dbReference>
<feature type="domain" description="PRC-barrel" evidence="3">
    <location>
        <begin position="116"/>
        <end position="187"/>
    </location>
</feature>
<name>A0A858R532_9PROT</name>
<dbReference type="InterPro" id="IPR027275">
    <property type="entry name" value="PRC-brl_dom"/>
</dbReference>
<evidence type="ECO:0000256" key="1">
    <source>
        <dbReference type="SAM" id="MobiDB-lite"/>
    </source>
</evidence>
<accession>A0A858R532</accession>
<feature type="region of interest" description="Disordered" evidence="1">
    <location>
        <begin position="21"/>
        <end position="118"/>
    </location>
</feature>
<evidence type="ECO:0000313" key="5">
    <source>
        <dbReference type="Proteomes" id="UP000501891"/>
    </source>
</evidence>